<accession>A0A1I5CMT1</accession>
<proteinExistence type="predicted"/>
<evidence type="ECO:0000313" key="2">
    <source>
        <dbReference type="Proteomes" id="UP000198806"/>
    </source>
</evidence>
<dbReference type="AlphaFoldDB" id="A0A1I5CMT1"/>
<dbReference type="OrthoDB" id="1734503at2"/>
<name>A0A1I5CMT1_9FIRM</name>
<gene>
    <name evidence="1" type="ORF">SAMN04489757_103155</name>
</gene>
<dbReference type="RefSeq" id="WP_091684270.1">
    <property type="nucleotide sequence ID" value="NZ_BAABFM010000006.1"/>
</dbReference>
<keyword evidence="2" id="KW-1185">Reference proteome</keyword>
<evidence type="ECO:0000313" key="1">
    <source>
        <dbReference type="EMBL" id="SFN88192.1"/>
    </source>
</evidence>
<protein>
    <recommendedName>
        <fullName evidence="3">DUF2007 domain-containing protein</fullName>
    </recommendedName>
</protein>
<evidence type="ECO:0008006" key="3">
    <source>
        <dbReference type="Google" id="ProtNLM"/>
    </source>
</evidence>
<organism evidence="1 2">
    <name type="scientific">Anaerocolumna aminovalerica</name>
    <dbReference type="NCBI Taxonomy" id="1527"/>
    <lineage>
        <taxon>Bacteria</taxon>
        <taxon>Bacillati</taxon>
        <taxon>Bacillota</taxon>
        <taxon>Clostridia</taxon>
        <taxon>Lachnospirales</taxon>
        <taxon>Lachnospiraceae</taxon>
        <taxon>Anaerocolumna</taxon>
    </lineage>
</organism>
<dbReference type="Proteomes" id="UP000198806">
    <property type="component" value="Unassembled WGS sequence"/>
</dbReference>
<reference evidence="1 2" key="1">
    <citation type="submission" date="2016-10" db="EMBL/GenBank/DDBJ databases">
        <authorList>
            <person name="de Groot N.N."/>
        </authorList>
    </citation>
    <scope>NUCLEOTIDE SEQUENCE [LARGE SCALE GENOMIC DNA]</scope>
    <source>
        <strain evidence="1 2">DSM 1283</strain>
    </source>
</reference>
<dbReference type="EMBL" id="FOWD01000003">
    <property type="protein sequence ID" value="SFN88192.1"/>
    <property type="molecule type" value="Genomic_DNA"/>
</dbReference>
<sequence length="78" mass="9392">MITIFNRRELVTTYSMENQANIREILKSNKIDYRLKTITKNSRIRGNIAIIGQNINQAYEYIFYVHKKDLEYARSYIK</sequence>